<keyword evidence="4" id="KW-1133">Transmembrane helix</keyword>
<dbReference type="AlphaFoldDB" id="A0A178MXH3"/>
<dbReference type="PANTHER" id="PTHR32089:SF112">
    <property type="entry name" value="LYSOZYME-LIKE PROTEIN-RELATED"/>
    <property type="match status" value="1"/>
</dbReference>
<dbReference type="STRING" id="1285242.A6A04_10350"/>
<protein>
    <recommendedName>
        <fullName evidence="5">Methyl-accepting transducer domain-containing protein</fullName>
    </recommendedName>
</protein>
<keyword evidence="4" id="KW-0472">Membrane</keyword>
<dbReference type="GO" id="GO:0007165">
    <property type="term" value="P:signal transduction"/>
    <property type="evidence" value="ECO:0007669"/>
    <property type="project" value="UniProtKB-KW"/>
</dbReference>
<evidence type="ECO:0000256" key="3">
    <source>
        <dbReference type="SAM" id="Coils"/>
    </source>
</evidence>
<dbReference type="PROSITE" id="PS50111">
    <property type="entry name" value="CHEMOTAXIS_TRANSDUC_2"/>
    <property type="match status" value="1"/>
</dbReference>
<gene>
    <name evidence="6" type="ORF">A6A04_10350</name>
</gene>
<name>A0A178MXH3_9PROT</name>
<dbReference type="SUPFAM" id="SSF58104">
    <property type="entry name" value="Methyl-accepting chemotaxis protein (MCP) signaling domain"/>
    <property type="match status" value="1"/>
</dbReference>
<evidence type="ECO:0000256" key="2">
    <source>
        <dbReference type="PROSITE-ProRule" id="PRU00284"/>
    </source>
</evidence>
<accession>A0A178MXH3</accession>
<dbReference type="Pfam" id="PF00015">
    <property type="entry name" value="MCPsignal"/>
    <property type="match status" value="1"/>
</dbReference>
<evidence type="ECO:0000256" key="1">
    <source>
        <dbReference type="ARBA" id="ARBA00023224"/>
    </source>
</evidence>
<keyword evidence="1 2" id="KW-0807">Transducer</keyword>
<dbReference type="GO" id="GO:0016020">
    <property type="term" value="C:membrane"/>
    <property type="evidence" value="ECO:0007669"/>
    <property type="project" value="InterPro"/>
</dbReference>
<keyword evidence="3" id="KW-0175">Coiled coil</keyword>
<reference evidence="6 7" key="1">
    <citation type="submission" date="2016-04" db="EMBL/GenBank/DDBJ databases">
        <title>Draft genome sequence of freshwater magnetotactic bacteria Magnetospirillum marisnigri SP-1 and Magnetospirillum moscoviense BB-1.</title>
        <authorList>
            <person name="Koziaeva V."/>
            <person name="Dziuba M.V."/>
            <person name="Ivanov T.M."/>
            <person name="Kuznetsov B."/>
            <person name="Grouzdev D.S."/>
        </authorList>
    </citation>
    <scope>NUCLEOTIDE SEQUENCE [LARGE SCALE GENOMIC DNA]</scope>
    <source>
        <strain evidence="6 7">SP-1</strain>
    </source>
</reference>
<dbReference type="PANTHER" id="PTHR32089">
    <property type="entry name" value="METHYL-ACCEPTING CHEMOTAXIS PROTEIN MCPB"/>
    <property type="match status" value="1"/>
</dbReference>
<feature type="coiled-coil region" evidence="3">
    <location>
        <begin position="276"/>
        <end position="303"/>
    </location>
</feature>
<evidence type="ECO:0000259" key="5">
    <source>
        <dbReference type="PROSITE" id="PS50111"/>
    </source>
</evidence>
<dbReference type="Proteomes" id="UP000078428">
    <property type="component" value="Unassembled WGS sequence"/>
</dbReference>
<dbReference type="Gene3D" id="1.10.287.950">
    <property type="entry name" value="Methyl-accepting chemotaxis protein"/>
    <property type="match status" value="1"/>
</dbReference>
<organism evidence="6 7">
    <name type="scientific">Paramagnetospirillum marisnigri</name>
    <dbReference type="NCBI Taxonomy" id="1285242"/>
    <lineage>
        <taxon>Bacteria</taxon>
        <taxon>Pseudomonadati</taxon>
        <taxon>Pseudomonadota</taxon>
        <taxon>Alphaproteobacteria</taxon>
        <taxon>Rhodospirillales</taxon>
        <taxon>Magnetospirillaceae</taxon>
        <taxon>Paramagnetospirillum</taxon>
    </lineage>
</organism>
<sequence length="586" mass="62564">MAIVLGATVAVSFTIAHATISAIESGYESIIFGRIIPNIQSMGEAGFAAEEKAIIREATATVEQLLAEAAAMSTSRSQLTFGAEDYRDRIADRRVRGGIDKLGSLFIVADEAKQSVIFYRGQHDMASKFIGVVVESMTIPDPAHAVEQLRARHQERTATFDRRQAELADRRLSFARFKGVIDQTIDQIHQSRDDMAEFKLRNRISGLLAVLATATIGGGMLGWMLLRLARAVIRQGRAIDEIIASAHQPELLAGVIVSDIDRPDQLGTVARGIARAKETFLRVHQLEEERRNAERAAEMDKLLALTTLADHFESTVKARVLEVSKASSSIGRTAHSMASQSEKSGGCSMALGDIANKTTERAAVVSAATRQLASSINGIAHQVRQSTEIAGRAVSQANSTSDQMRDLSRTVHSIEEIVSLINAIAAQTNLLALNATIEAARAGEAGKGFAVVAGEVKNLATQTAKATEEISAQVAAVQDSTLQMTSAIDGVVSTIQAIDTVTATIAGEVQQQEAATRDIAANIDQVAQEANDVVDSVITLAKASTMACAGTVRVIWSSNSLSKVVHSLEGDVNHFMAEIRTSGTRA</sequence>
<evidence type="ECO:0000313" key="6">
    <source>
        <dbReference type="EMBL" id="OAN55957.1"/>
    </source>
</evidence>
<dbReference type="InterPro" id="IPR004089">
    <property type="entry name" value="MCPsignal_dom"/>
</dbReference>
<feature type="transmembrane region" description="Helical" evidence="4">
    <location>
        <begin position="204"/>
        <end position="226"/>
    </location>
</feature>
<dbReference type="SMART" id="SM00283">
    <property type="entry name" value="MA"/>
    <property type="match status" value="1"/>
</dbReference>
<evidence type="ECO:0000256" key="4">
    <source>
        <dbReference type="SAM" id="Phobius"/>
    </source>
</evidence>
<keyword evidence="7" id="KW-1185">Reference proteome</keyword>
<comment type="caution">
    <text evidence="6">The sequence shown here is derived from an EMBL/GenBank/DDBJ whole genome shotgun (WGS) entry which is preliminary data.</text>
</comment>
<proteinExistence type="predicted"/>
<dbReference type="EMBL" id="LWQT01000010">
    <property type="protein sequence ID" value="OAN55957.1"/>
    <property type="molecule type" value="Genomic_DNA"/>
</dbReference>
<evidence type="ECO:0000313" key="7">
    <source>
        <dbReference type="Proteomes" id="UP000078428"/>
    </source>
</evidence>
<feature type="domain" description="Methyl-accepting transducer" evidence="5">
    <location>
        <begin position="326"/>
        <end position="548"/>
    </location>
</feature>
<keyword evidence="4" id="KW-0812">Transmembrane</keyword>